<dbReference type="EMBL" id="CDMC01000015">
    <property type="protein sequence ID" value="CEL09676.1"/>
    <property type="molecule type" value="Genomic_DNA"/>
</dbReference>
<dbReference type="OMA" id="CEKIGRT"/>
<dbReference type="Proteomes" id="UP000054771">
    <property type="component" value="Unassembled WGS sequence"/>
</dbReference>
<dbReference type="CDD" id="cd02440">
    <property type="entry name" value="AdoMet_MTases"/>
    <property type="match status" value="1"/>
</dbReference>
<dbReference type="AlphaFoldDB" id="A0A0U5CGL9"/>
<proteinExistence type="predicted"/>
<dbReference type="GO" id="GO:0008168">
    <property type="term" value="F:methyltransferase activity"/>
    <property type="evidence" value="ECO:0007669"/>
    <property type="project" value="TreeGrafter"/>
</dbReference>
<organism evidence="1 2">
    <name type="scientific">Aspergillus calidoustus</name>
    <dbReference type="NCBI Taxonomy" id="454130"/>
    <lineage>
        <taxon>Eukaryota</taxon>
        <taxon>Fungi</taxon>
        <taxon>Dikarya</taxon>
        <taxon>Ascomycota</taxon>
        <taxon>Pezizomycotina</taxon>
        <taxon>Eurotiomycetes</taxon>
        <taxon>Eurotiomycetidae</taxon>
        <taxon>Eurotiales</taxon>
        <taxon>Aspergillaceae</taxon>
        <taxon>Aspergillus</taxon>
        <taxon>Aspergillus subgen. Nidulantes</taxon>
    </lineage>
</organism>
<dbReference type="InterPro" id="IPR029063">
    <property type="entry name" value="SAM-dependent_MTases_sf"/>
</dbReference>
<dbReference type="STRING" id="454130.A0A0U5CGL9"/>
<dbReference type="PANTHER" id="PTHR43591">
    <property type="entry name" value="METHYLTRANSFERASE"/>
    <property type="match status" value="1"/>
</dbReference>
<evidence type="ECO:0000313" key="1">
    <source>
        <dbReference type="EMBL" id="CEL09676.1"/>
    </source>
</evidence>
<evidence type="ECO:0008006" key="3">
    <source>
        <dbReference type="Google" id="ProtNLM"/>
    </source>
</evidence>
<evidence type="ECO:0000313" key="2">
    <source>
        <dbReference type="Proteomes" id="UP000054771"/>
    </source>
</evidence>
<keyword evidence="2" id="KW-1185">Reference proteome</keyword>
<protein>
    <recommendedName>
        <fullName evidence="3">S-adenosyl-L-methionine-dependent methyltransferase</fullName>
    </recommendedName>
</protein>
<gene>
    <name evidence="1" type="ORF">ASPCAL12809</name>
</gene>
<dbReference type="Gene3D" id="3.40.50.150">
    <property type="entry name" value="Vaccinia Virus protein VP39"/>
    <property type="match status" value="1"/>
</dbReference>
<sequence>MMTDQPLEIAVDEEIASVAGTTTTTGTSLASSVLQYEFKYGRRYHAYQAGSYAFPNDEPEQDRLDMVHHVYYRGLNNRLFLAPFNPDGKRILDIGTGTGIWAIQLGDHYPKAAEILGNDLSPIQPAWVPPNVSFIIDDVEKPWVQGEPYDFIHCRYMAGSIKDWPRLIEQCYANLKPGGWLELQETTNRPYSEDGSLKPDSYINKMMDGLIEACDKIGRTMDPAPSFEKWVNQAGFNKVSKQTVKLPVGVWPKDSRLKECGVLMRANLVEGVEAFTAALFGEVLKWPREEVEALNAGVRAESVRNDIHPIFDFHIISAQKPLEA</sequence>
<dbReference type="PANTHER" id="PTHR43591:SF24">
    <property type="entry name" value="2-METHOXY-6-POLYPRENYL-1,4-BENZOQUINOL METHYLASE, MITOCHONDRIAL"/>
    <property type="match status" value="1"/>
</dbReference>
<name>A0A0U5CGL9_ASPCI</name>
<dbReference type="OrthoDB" id="2013972at2759"/>
<dbReference type="SUPFAM" id="SSF53335">
    <property type="entry name" value="S-adenosyl-L-methionine-dependent methyltransferases"/>
    <property type="match status" value="1"/>
</dbReference>
<reference evidence="2" key="1">
    <citation type="journal article" date="2016" name="Genome Announc.">
        <title>Draft genome sequences of fungus Aspergillus calidoustus.</title>
        <authorList>
            <person name="Horn F."/>
            <person name="Linde J."/>
            <person name="Mattern D.J."/>
            <person name="Walther G."/>
            <person name="Guthke R."/>
            <person name="Scherlach K."/>
            <person name="Martin K."/>
            <person name="Brakhage A.A."/>
            <person name="Petzke L."/>
            <person name="Valiante V."/>
        </authorList>
    </citation>
    <scope>NUCLEOTIDE SEQUENCE [LARGE SCALE GENOMIC DNA]</scope>
    <source>
        <strain evidence="2">SF006504</strain>
    </source>
</reference>
<dbReference type="Pfam" id="PF13489">
    <property type="entry name" value="Methyltransf_23"/>
    <property type="match status" value="1"/>
</dbReference>
<accession>A0A0U5CGL9</accession>